<reference evidence="2" key="2">
    <citation type="journal article" date="2009" name="Genome Res.">
        <title>Comparative genomic analyses of the human fungal pathogens Coccidioides and their relatives.</title>
        <authorList>
            <person name="Sharpton T.J."/>
            <person name="Stajich J.E."/>
            <person name="Rounsley S.D."/>
            <person name="Gardner M.J."/>
            <person name="Wortman J.R."/>
            <person name="Jordar V.S."/>
            <person name="Maiti R."/>
            <person name="Kodira C.D."/>
            <person name="Neafsey D.E."/>
            <person name="Zeng Q."/>
            <person name="Hung C.-Y."/>
            <person name="McMahan C."/>
            <person name="Muszewska A."/>
            <person name="Grynberg M."/>
            <person name="Mandel M.A."/>
            <person name="Kellner E.M."/>
            <person name="Barker B.M."/>
            <person name="Galgiani J.N."/>
            <person name="Orbach M.J."/>
            <person name="Kirkland T.N."/>
            <person name="Cole G.T."/>
            <person name="Henn M.R."/>
            <person name="Birren B.W."/>
            <person name="Taylor J.W."/>
        </authorList>
    </citation>
    <scope>NUCLEOTIDE SEQUENCE [LARGE SCALE GENOMIC DNA]</scope>
    <source>
        <strain evidence="2">RMSCC 3488</strain>
    </source>
</reference>
<organism evidence="1 2">
    <name type="scientific">Coccidioides posadasii RMSCC 3488</name>
    <dbReference type="NCBI Taxonomy" id="454284"/>
    <lineage>
        <taxon>Eukaryota</taxon>
        <taxon>Fungi</taxon>
        <taxon>Dikarya</taxon>
        <taxon>Ascomycota</taxon>
        <taxon>Pezizomycotina</taxon>
        <taxon>Eurotiomycetes</taxon>
        <taxon>Eurotiomycetidae</taxon>
        <taxon>Onygenales</taxon>
        <taxon>Onygenaceae</taxon>
        <taxon>Coccidioides</taxon>
    </lineage>
</organism>
<reference evidence="1 2" key="1">
    <citation type="submission" date="2007-06" db="EMBL/GenBank/DDBJ databases">
        <title>The Genome Sequence of Coccidioides posadasii RMSCC_3488.</title>
        <authorList>
            <consortium name="Coccidioides Genome Resources Consortium"/>
            <consortium name="The Broad Institute Genome Sequencing Platform"/>
            <person name="Henn M.R."/>
            <person name="Sykes S."/>
            <person name="Young S."/>
            <person name="Jaffe D."/>
            <person name="Berlin A."/>
            <person name="Alvarez P."/>
            <person name="Butler J."/>
            <person name="Gnerre S."/>
            <person name="Grabherr M."/>
            <person name="Mauceli E."/>
            <person name="Brockman W."/>
            <person name="Kodira C."/>
            <person name="Alvarado L."/>
            <person name="Zeng Q."/>
            <person name="Crawford M."/>
            <person name="Antoine C."/>
            <person name="Devon K."/>
            <person name="Galgiani J."/>
            <person name="Orsborn K."/>
            <person name="Lewis M.L."/>
            <person name="Nusbaum C."/>
            <person name="Galagan J."/>
            <person name="Birren B."/>
        </authorList>
    </citation>
    <scope>NUCLEOTIDE SEQUENCE [LARGE SCALE GENOMIC DNA]</scope>
    <source>
        <strain evidence="1 2">RMSCC 3488</strain>
    </source>
</reference>
<reference evidence="2" key="3">
    <citation type="journal article" date="2010" name="Genome Res.">
        <title>Population genomic sequencing of Coccidioides fungi reveals recent hybridization and transposon control.</title>
        <authorList>
            <person name="Neafsey D.E."/>
            <person name="Barker B.M."/>
            <person name="Sharpton T.J."/>
            <person name="Stajich J.E."/>
            <person name="Park D.J."/>
            <person name="Whiston E."/>
            <person name="Hung C.-Y."/>
            <person name="McMahan C."/>
            <person name="White J."/>
            <person name="Sykes S."/>
            <person name="Heiman D."/>
            <person name="Young S."/>
            <person name="Zeng Q."/>
            <person name="Abouelleil A."/>
            <person name="Aftuck L."/>
            <person name="Bessette D."/>
            <person name="Brown A."/>
            <person name="FitzGerald M."/>
            <person name="Lui A."/>
            <person name="Macdonald J.P."/>
            <person name="Priest M."/>
            <person name="Orbach M.J."/>
            <person name="Galgiani J.N."/>
            <person name="Kirkland T.N."/>
            <person name="Cole G.T."/>
            <person name="Birren B.W."/>
            <person name="Henn M.R."/>
            <person name="Taylor J.W."/>
            <person name="Rounsley S.D."/>
        </authorList>
    </citation>
    <scope>NUCLEOTIDE SEQUENCE [LARGE SCALE GENOMIC DNA]</scope>
    <source>
        <strain evidence="2">RMSCC 3488</strain>
    </source>
</reference>
<evidence type="ECO:0000313" key="1">
    <source>
        <dbReference type="EMBL" id="KMM66543.1"/>
    </source>
</evidence>
<proteinExistence type="predicted"/>
<dbReference type="Proteomes" id="UP000054567">
    <property type="component" value="Unassembled WGS sequence"/>
</dbReference>
<gene>
    <name evidence="1" type="ORF">CPAG_02881</name>
</gene>
<dbReference type="EMBL" id="DS268110">
    <property type="protein sequence ID" value="KMM66543.1"/>
    <property type="molecule type" value="Genomic_DNA"/>
</dbReference>
<sequence>MEWIQEGLGMVSTLELYGYAWFLDKLDWMAMTFKPPHRVHMVFNTLTLQMAYYWQYRQLIKFKSDFVLFHDVFSRMLDVCLDPARSALLLQLLVNLCLRAFWKDVFRSLADCVTQQPLHPARLEDVCNGEIPLTCAGILQIFQHSHFWKDIQFITGSRMKVRNIEMLFAWLWGWDGDGNGDWLCKHWESKQYRVLFHQSFDVIVSVYGTQQARLVNYLQQYQPELTIIEPDMIDELPLADWKAGGQPLPLDVALSSVSSNLDAWLAIEQGQHPVPAAMSPNPAVFLLAVGVCSSKLSRHLQATMAEHHVLCSFTQKEGKSASQLHTNCKWLTSQLVLHIQALVEAERQQVQSMDLPRAT</sequence>
<dbReference type="VEuPathDB" id="FungiDB:CPAG_02881"/>
<dbReference type="AlphaFoldDB" id="A0A0J6F8M3"/>
<name>A0A0J6F8M3_COCPO</name>
<accession>A0A0J6F8M3</accession>
<evidence type="ECO:0000313" key="2">
    <source>
        <dbReference type="Proteomes" id="UP000054567"/>
    </source>
</evidence>
<protein>
    <submittedName>
        <fullName evidence="1">Uncharacterized protein</fullName>
    </submittedName>
</protein>